<reference evidence="1" key="1">
    <citation type="submission" date="2018-05" db="EMBL/GenBank/DDBJ databases">
        <authorList>
            <person name="Lanie J.A."/>
            <person name="Ng W.-L."/>
            <person name="Kazmierczak K.M."/>
            <person name="Andrzejewski T.M."/>
            <person name="Davidsen T.M."/>
            <person name="Wayne K.J."/>
            <person name="Tettelin H."/>
            <person name="Glass J.I."/>
            <person name="Rusch D."/>
            <person name="Podicherti R."/>
            <person name="Tsui H.-C.T."/>
            <person name="Winkler M.E."/>
        </authorList>
    </citation>
    <scope>NUCLEOTIDE SEQUENCE</scope>
</reference>
<evidence type="ECO:0000313" key="1">
    <source>
        <dbReference type="EMBL" id="SVD11639.1"/>
    </source>
</evidence>
<organism evidence="1">
    <name type="scientific">marine metagenome</name>
    <dbReference type="NCBI Taxonomy" id="408172"/>
    <lineage>
        <taxon>unclassified sequences</taxon>
        <taxon>metagenomes</taxon>
        <taxon>ecological metagenomes</taxon>
    </lineage>
</organism>
<evidence type="ECO:0008006" key="2">
    <source>
        <dbReference type="Google" id="ProtNLM"/>
    </source>
</evidence>
<feature type="non-terminal residue" evidence="1">
    <location>
        <position position="168"/>
    </location>
</feature>
<dbReference type="PROSITE" id="PS51257">
    <property type="entry name" value="PROKAR_LIPOPROTEIN"/>
    <property type="match status" value="1"/>
</dbReference>
<name>A0A382SP18_9ZZZZ</name>
<protein>
    <recommendedName>
        <fullName evidence="2">Lipoprotein</fullName>
    </recommendedName>
</protein>
<accession>A0A382SP18</accession>
<gene>
    <name evidence="1" type="ORF">METZ01_LOCUS364493</name>
</gene>
<dbReference type="EMBL" id="UINC01130519">
    <property type="protein sequence ID" value="SVD11639.1"/>
    <property type="molecule type" value="Genomic_DNA"/>
</dbReference>
<sequence length="168" mass="19314">MKIKLTLIMLSLLIFLGCDNFSTKSDGSSDDDLITAIIESEQEDIAIEEMPALSRSTINQDYNDFIEMDARMAPNLGYQVSMDGKNYKPGDHNEVYFNLKGRKLVPRKGKHNRDRFKCFELVLPVTFIMPDGTSIIIENENDYGDVKTWYIKNLESKKKPHLQYPVNI</sequence>
<proteinExistence type="predicted"/>
<dbReference type="AlphaFoldDB" id="A0A382SP18"/>